<proteinExistence type="inferred from homology"/>
<dbReference type="KEGG" id="aagg:ETAA8_52600"/>
<feature type="domain" description="Endoribonuclease YicC-like N-terminal" evidence="6">
    <location>
        <begin position="1"/>
        <end position="152"/>
    </location>
</feature>
<dbReference type="InterPro" id="IPR013527">
    <property type="entry name" value="YicC-like_N"/>
</dbReference>
<dbReference type="GO" id="GO:0004521">
    <property type="term" value="F:RNA endonuclease activity"/>
    <property type="evidence" value="ECO:0007669"/>
    <property type="project" value="InterPro"/>
</dbReference>
<keyword evidence="4" id="KW-0378">Hydrolase</keyword>
<evidence type="ECO:0000256" key="4">
    <source>
        <dbReference type="ARBA" id="ARBA00022801"/>
    </source>
</evidence>
<protein>
    <recommendedName>
        <fullName evidence="10">YicC family protein</fullName>
    </recommendedName>
</protein>
<comment type="similarity">
    <text evidence="5">Belongs to the YicC/YloC family.</text>
</comment>
<keyword evidence="9" id="KW-1185">Reference proteome</keyword>
<dbReference type="NCBIfam" id="TIGR00255">
    <property type="entry name" value="YicC/YloC family endoribonuclease"/>
    <property type="match status" value="1"/>
</dbReference>
<evidence type="ECO:0000313" key="8">
    <source>
        <dbReference type="EMBL" id="QDU30141.1"/>
    </source>
</evidence>
<comment type="cofactor">
    <cofactor evidence="1">
        <name>a divalent metal cation</name>
        <dbReference type="ChEBI" id="CHEBI:60240"/>
    </cofactor>
</comment>
<organism evidence="8 9">
    <name type="scientific">Anatilimnocola aggregata</name>
    <dbReference type="NCBI Taxonomy" id="2528021"/>
    <lineage>
        <taxon>Bacteria</taxon>
        <taxon>Pseudomonadati</taxon>
        <taxon>Planctomycetota</taxon>
        <taxon>Planctomycetia</taxon>
        <taxon>Pirellulales</taxon>
        <taxon>Pirellulaceae</taxon>
        <taxon>Anatilimnocola</taxon>
    </lineage>
</organism>
<dbReference type="Pfam" id="PF03755">
    <property type="entry name" value="YicC-like_N"/>
    <property type="match status" value="1"/>
</dbReference>
<sequence length="290" mass="32472">MTGHGEAHRHQDGLSVAVEVRSVNNRYFKLNFRASEGYAALETQVEALVRQQVRRGTVQLSLRVDRQASPDDYRLNAAVIAGYMRQLNALAKEGVGVEGVRADSLLQLPGVVCEPVADWALVESHWPIIEGAVKEAVTQFAAMRAEEGATMAVDMRSNCALILKELQQIELRAPLVIDAFRTRIVEKLNKLLSEMGTRIEPADVVREIGIFSERSDISEEIVRLKSHLEQFETAMQVEEAGGRKLDFLTQEMFRETNTIGSKANDAQIAHHVIEIKTAIERVREMIQNIE</sequence>
<dbReference type="InterPro" id="IPR013551">
    <property type="entry name" value="YicC-like_C"/>
</dbReference>
<dbReference type="PANTHER" id="PTHR30636">
    <property type="entry name" value="UPF0701 PROTEIN YICC"/>
    <property type="match status" value="1"/>
</dbReference>
<evidence type="ECO:0000256" key="5">
    <source>
        <dbReference type="ARBA" id="ARBA00035648"/>
    </source>
</evidence>
<dbReference type="AlphaFoldDB" id="A0A517YIW8"/>
<dbReference type="EMBL" id="CP036274">
    <property type="protein sequence ID" value="QDU30141.1"/>
    <property type="molecule type" value="Genomic_DNA"/>
</dbReference>
<gene>
    <name evidence="8" type="ORF">ETAA8_52600</name>
</gene>
<accession>A0A517YIW8</accession>
<evidence type="ECO:0000256" key="3">
    <source>
        <dbReference type="ARBA" id="ARBA00022759"/>
    </source>
</evidence>
<reference evidence="8 9" key="1">
    <citation type="submission" date="2019-02" db="EMBL/GenBank/DDBJ databases">
        <title>Deep-cultivation of Planctomycetes and their phenomic and genomic characterization uncovers novel biology.</title>
        <authorList>
            <person name="Wiegand S."/>
            <person name="Jogler M."/>
            <person name="Boedeker C."/>
            <person name="Pinto D."/>
            <person name="Vollmers J."/>
            <person name="Rivas-Marin E."/>
            <person name="Kohn T."/>
            <person name="Peeters S.H."/>
            <person name="Heuer A."/>
            <person name="Rast P."/>
            <person name="Oberbeckmann S."/>
            <person name="Bunk B."/>
            <person name="Jeske O."/>
            <person name="Meyerdierks A."/>
            <person name="Storesund J.E."/>
            <person name="Kallscheuer N."/>
            <person name="Luecker S."/>
            <person name="Lage O.M."/>
            <person name="Pohl T."/>
            <person name="Merkel B.J."/>
            <person name="Hornburger P."/>
            <person name="Mueller R.-W."/>
            <person name="Bruemmer F."/>
            <person name="Labrenz M."/>
            <person name="Spormann A.M."/>
            <person name="Op den Camp H."/>
            <person name="Overmann J."/>
            <person name="Amann R."/>
            <person name="Jetten M.S.M."/>
            <person name="Mascher T."/>
            <person name="Medema M.H."/>
            <person name="Devos D.P."/>
            <person name="Kaster A.-K."/>
            <person name="Ovreas L."/>
            <person name="Rohde M."/>
            <person name="Galperin M.Y."/>
            <person name="Jogler C."/>
        </authorList>
    </citation>
    <scope>NUCLEOTIDE SEQUENCE [LARGE SCALE GENOMIC DNA]</scope>
    <source>
        <strain evidence="8 9">ETA_A8</strain>
    </source>
</reference>
<evidence type="ECO:0000256" key="1">
    <source>
        <dbReference type="ARBA" id="ARBA00001968"/>
    </source>
</evidence>
<evidence type="ECO:0000259" key="7">
    <source>
        <dbReference type="Pfam" id="PF08340"/>
    </source>
</evidence>
<name>A0A517YIW8_9BACT</name>
<keyword evidence="3" id="KW-0255">Endonuclease</keyword>
<dbReference type="Proteomes" id="UP000315017">
    <property type="component" value="Chromosome"/>
</dbReference>
<evidence type="ECO:0000259" key="6">
    <source>
        <dbReference type="Pfam" id="PF03755"/>
    </source>
</evidence>
<dbReference type="Pfam" id="PF08340">
    <property type="entry name" value="YicC-like_C"/>
    <property type="match status" value="1"/>
</dbReference>
<feature type="domain" description="Endoribonuclease YicC-like C-terminal" evidence="7">
    <location>
        <begin position="170"/>
        <end position="290"/>
    </location>
</feature>
<evidence type="ECO:0008006" key="10">
    <source>
        <dbReference type="Google" id="ProtNLM"/>
    </source>
</evidence>
<evidence type="ECO:0000256" key="2">
    <source>
        <dbReference type="ARBA" id="ARBA00022722"/>
    </source>
</evidence>
<keyword evidence="2" id="KW-0540">Nuclease</keyword>
<evidence type="ECO:0000313" key="9">
    <source>
        <dbReference type="Proteomes" id="UP000315017"/>
    </source>
</evidence>
<dbReference type="GO" id="GO:0016787">
    <property type="term" value="F:hydrolase activity"/>
    <property type="evidence" value="ECO:0007669"/>
    <property type="project" value="UniProtKB-KW"/>
</dbReference>
<dbReference type="InterPro" id="IPR005229">
    <property type="entry name" value="YicC/YloC-like"/>
</dbReference>
<dbReference type="PANTHER" id="PTHR30636:SF3">
    <property type="entry name" value="UPF0701 PROTEIN YICC"/>
    <property type="match status" value="1"/>
</dbReference>